<evidence type="ECO:0000256" key="10">
    <source>
        <dbReference type="ARBA" id="ARBA00023098"/>
    </source>
</evidence>
<feature type="chain" id="PRO_5044326665" description="Cytochrome b5 heme-binding domain-containing protein" evidence="13">
    <location>
        <begin position="21"/>
        <end position="555"/>
    </location>
</feature>
<dbReference type="Gene3D" id="3.10.120.10">
    <property type="entry name" value="Cytochrome b5-like heme/steroid binding domain"/>
    <property type="match status" value="1"/>
</dbReference>
<dbReference type="GO" id="GO:0046872">
    <property type="term" value="F:metal ion binding"/>
    <property type="evidence" value="ECO:0007669"/>
    <property type="project" value="UniProtKB-KW"/>
</dbReference>
<feature type="transmembrane region" description="Helical" evidence="12">
    <location>
        <begin position="353"/>
        <end position="375"/>
    </location>
</feature>
<feature type="transmembrane region" description="Helical" evidence="12">
    <location>
        <begin position="34"/>
        <end position="56"/>
    </location>
</feature>
<comment type="similarity">
    <text evidence="3">Belongs to the fatty acid desaturase type 1 family.</text>
</comment>
<comment type="subcellular location">
    <subcellularLocation>
        <location evidence="1">Membrane</location>
        <topology evidence="1">Multi-pass membrane protein</topology>
    </subcellularLocation>
</comment>
<keyword evidence="9" id="KW-0408">Iron</keyword>
<evidence type="ECO:0000256" key="8">
    <source>
        <dbReference type="ARBA" id="ARBA00023002"/>
    </source>
</evidence>
<protein>
    <recommendedName>
        <fullName evidence="14">Cytochrome b5 heme-binding domain-containing protein</fullName>
    </recommendedName>
</protein>
<dbReference type="InterPro" id="IPR012171">
    <property type="entry name" value="Fatty_acid_desaturase"/>
</dbReference>
<dbReference type="GO" id="GO:0016717">
    <property type="term" value="F:oxidoreductase activity, acting on paired donors, with oxidation of a pair of donors resulting in the reduction of molecular oxygen to two molecules of water"/>
    <property type="evidence" value="ECO:0007669"/>
    <property type="project" value="TreeGrafter"/>
</dbReference>
<gene>
    <name evidence="15" type="ORF">AB1Y20_001756</name>
</gene>
<keyword evidence="11 12" id="KW-0472">Membrane</keyword>
<dbReference type="SMART" id="SM01117">
    <property type="entry name" value="Cyt-b5"/>
    <property type="match status" value="1"/>
</dbReference>
<keyword evidence="8" id="KW-0560">Oxidoreductase</keyword>
<evidence type="ECO:0000313" key="15">
    <source>
        <dbReference type="EMBL" id="KAL1530862.1"/>
    </source>
</evidence>
<organism evidence="15 16">
    <name type="scientific">Prymnesium parvum</name>
    <name type="common">Toxic golden alga</name>
    <dbReference type="NCBI Taxonomy" id="97485"/>
    <lineage>
        <taxon>Eukaryota</taxon>
        <taxon>Haptista</taxon>
        <taxon>Haptophyta</taxon>
        <taxon>Prymnesiophyceae</taxon>
        <taxon>Prymnesiales</taxon>
        <taxon>Prymnesiaceae</taxon>
        <taxon>Prymnesium</taxon>
    </lineage>
</organism>
<evidence type="ECO:0000256" key="9">
    <source>
        <dbReference type="ARBA" id="ARBA00023004"/>
    </source>
</evidence>
<evidence type="ECO:0000256" key="6">
    <source>
        <dbReference type="ARBA" id="ARBA00022723"/>
    </source>
</evidence>
<keyword evidence="4" id="KW-0349">Heme</keyword>
<dbReference type="PANTHER" id="PTHR19353:SF30">
    <property type="entry name" value="DELTA 8-(E)-SPHINGOLIPID DESATURASE"/>
    <property type="match status" value="1"/>
</dbReference>
<dbReference type="InterPro" id="IPR005804">
    <property type="entry name" value="FA_desaturase_dom"/>
</dbReference>
<dbReference type="CDD" id="cd03506">
    <property type="entry name" value="Delta6-FADS-like"/>
    <property type="match status" value="1"/>
</dbReference>
<comment type="caution">
    <text evidence="15">The sequence shown here is derived from an EMBL/GenBank/DDBJ whole genome shotgun (WGS) entry which is preliminary data.</text>
</comment>
<feature type="domain" description="Cytochrome b5 heme-binding" evidence="14">
    <location>
        <begin position="103"/>
        <end position="179"/>
    </location>
</feature>
<keyword evidence="5 12" id="KW-0812">Transmembrane</keyword>
<dbReference type="Proteomes" id="UP001515480">
    <property type="component" value="Unassembled WGS sequence"/>
</dbReference>
<dbReference type="InterPro" id="IPR036400">
    <property type="entry name" value="Cyt_B5-like_heme/steroid_sf"/>
</dbReference>
<keyword evidence="13" id="KW-0732">Signal</keyword>
<keyword evidence="10" id="KW-0443">Lipid metabolism</keyword>
<evidence type="ECO:0000256" key="3">
    <source>
        <dbReference type="ARBA" id="ARBA00009295"/>
    </source>
</evidence>
<sequence>MATALGSFCFLCFLVTMAAASVRLSTATDSSEVFYAHLLQLGITAAAAALAVQLLFGRKSGAKELDLPPIGSDAELTYREDYGVSKLANVHPKRPTRLAEGPLPRYTMAQVAEHATRDDCWVVLDNRAYDVTKFIEQHPGGVGPVVNMAGKDATDVFDNYHSARVYKTMLTPYLVGEVTDAVVYPHVADFRAARQQLLRRGLFETDMRFYARHGCWLGLLFLTALGLSLGAVGDGGTASRMCGAAVMGIFWQQLAGLGHDLGHSAVTHDFKRDHLVGSLLSFFMGLSVCWWKSDHNTHHVVCNAIEHDPNIQHMPMLAVTPKIFERPFWDTYHKKIVGMDWIARLLVSYQHIFFYPLMAVGRWNLYVQGLLYLITQPDKAHFRKTELTCIVGFFCWCTAVAFAQPSWPERIGWVFVSHGVGGLLHVQIVLSHWSMETYKGSAYTSMETEWYLMQLRTTMNVATPEWLDWLHIGLQFQIEHHLFPRLPRHNLREARKLVKAICEKHNIHYHEPGFFAGNLEMWRALKRAALAARGAERGASGFFESKLWEGLNLQG</sequence>
<evidence type="ECO:0000256" key="2">
    <source>
        <dbReference type="ARBA" id="ARBA00005189"/>
    </source>
</evidence>
<dbReference type="InterPro" id="IPR001199">
    <property type="entry name" value="Cyt_B5-like_heme/steroid-bd"/>
</dbReference>
<dbReference type="SUPFAM" id="SSF55856">
    <property type="entry name" value="Cytochrome b5-like heme/steroid binding domain"/>
    <property type="match status" value="1"/>
</dbReference>
<evidence type="ECO:0000256" key="12">
    <source>
        <dbReference type="SAM" id="Phobius"/>
    </source>
</evidence>
<feature type="transmembrane region" description="Helical" evidence="12">
    <location>
        <begin position="411"/>
        <end position="430"/>
    </location>
</feature>
<dbReference type="Pfam" id="PF00487">
    <property type="entry name" value="FA_desaturase"/>
    <property type="match status" value="1"/>
</dbReference>
<dbReference type="PANTHER" id="PTHR19353">
    <property type="entry name" value="FATTY ACID DESATURASE 2"/>
    <property type="match status" value="1"/>
</dbReference>
<dbReference type="FunFam" id="3.10.120.10:FF:000007">
    <property type="entry name" value="Sulfite oxidase, mitochondrial"/>
    <property type="match status" value="1"/>
</dbReference>
<keyword evidence="16" id="KW-1185">Reference proteome</keyword>
<evidence type="ECO:0000256" key="4">
    <source>
        <dbReference type="ARBA" id="ARBA00022617"/>
    </source>
</evidence>
<dbReference type="GO" id="GO:0016020">
    <property type="term" value="C:membrane"/>
    <property type="evidence" value="ECO:0007669"/>
    <property type="project" value="UniProtKB-SubCell"/>
</dbReference>
<accession>A0AB34KC39</accession>
<name>A0AB34KC39_PRYPA</name>
<evidence type="ECO:0000256" key="13">
    <source>
        <dbReference type="SAM" id="SignalP"/>
    </source>
</evidence>
<dbReference type="Pfam" id="PF00173">
    <property type="entry name" value="Cyt-b5"/>
    <property type="match status" value="1"/>
</dbReference>
<evidence type="ECO:0000256" key="5">
    <source>
        <dbReference type="ARBA" id="ARBA00022692"/>
    </source>
</evidence>
<dbReference type="PROSITE" id="PS50255">
    <property type="entry name" value="CYTOCHROME_B5_2"/>
    <property type="match status" value="1"/>
</dbReference>
<reference evidence="15 16" key="1">
    <citation type="journal article" date="2024" name="Science">
        <title>Giant polyketide synthase enzymes in the biosynthesis of giant marine polyether toxins.</title>
        <authorList>
            <person name="Fallon T.R."/>
            <person name="Shende V.V."/>
            <person name="Wierzbicki I.H."/>
            <person name="Pendleton A.L."/>
            <person name="Watervoot N.F."/>
            <person name="Auber R.P."/>
            <person name="Gonzalez D.J."/>
            <person name="Wisecaver J.H."/>
            <person name="Moore B.S."/>
        </authorList>
    </citation>
    <scope>NUCLEOTIDE SEQUENCE [LARGE SCALE GENOMIC DNA]</scope>
    <source>
        <strain evidence="15 16">12B1</strain>
    </source>
</reference>
<feature type="transmembrane region" description="Helical" evidence="12">
    <location>
        <begin position="209"/>
        <end position="231"/>
    </location>
</feature>
<comment type="pathway">
    <text evidence="2">Lipid metabolism.</text>
</comment>
<evidence type="ECO:0000256" key="1">
    <source>
        <dbReference type="ARBA" id="ARBA00004141"/>
    </source>
</evidence>
<evidence type="ECO:0000259" key="14">
    <source>
        <dbReference type="PROSITE" id="PS50255"/>
    </source>
</evidence>
<keyword evidence="6" id="KW-0479">Metal-binding</keyword>
<dbReference type="AlphaFoldDB" id="A0AB34KC39"/>
<evidence type="ECO:0000256" key="7">
    <source>
        <dbReference type="ARBA" id="ARBA00022989"/>
    </source>
</evidence>
<feature type="signal peptide" evidence="13">
    <location>
        <begin position="1"/>
        <end position="20"/>
    </location>
</feature>
<dbReference type="PRINTS" id="PR00363">
    <property type="entry name" value="CYTOCHROMEB5"/>
</dbReference>
<evidence type="ECO:0000256" key="11">
    <source>
        <dbReference type="ARBA" id="ARBA00023136"/>
    </source>
</evidence>
<dbReference type="GO" id="GO:0006629">
    <property type="term" value="P:lipid metabolic process"/>
    <property type="evidence" value="ECO:0007669"/>
    <property type="project" value="UniProtKB-KW"/>
</dbReference>
<feature type="transmembrane region" description="Helical" evidence="12">
    <location>
        <begin position="387"/>
        <end position="405"/>
    </location>
</feature>
<keyword evidence="7 12" id="KW-1133">Transmembrane helix</keyword>
<dbReference type="EMBL" id="JBGBPQ010000001">
    <property type="protein sequence ID" value="KAL1530862.1"/>
    <property type="molecule type" value="Genomic_DNA"/>
</dbReference>
<evidence type="ECO:0000313" key="16">
    <source>
        <dbReference type="Proteomes" id="UP001515480"/>
    </source>
</evidence>
<proteinExistence type="inferred from homology"/>